<dbReference type="EMBL" id="JBEVCJ010000004">
    <property type="protein sequence ID" value="MET1254517.1"/>
    <property type="molecule type" value="Genomic_DNA"/>
</dbReference>
<dbReference type="InterPro" id="IPR029045">
    <property type="entry name" value="ClpP/crotonase-like_dom_sf"/>
</dbReference>
<dbReference type="PANTHER" id="PTHR32060:SF22">
    <property type="entry name" value="CARBOXYL-TERMINAL-PROCESSING PEPTIDASE 3, CHLOROPLASTIC"/>
    <property type="match status" value="1"/>
</dbReference>
<accession>A0ABV2BRG0</accession>
<dbReference type="Pfam" id="PF03572">
    <property type="entry name" value="Peptidase_S41"/>
    <property type="match status" value="1"/>
</dbReference>
<evidence type="ECO:0000313" key="2">
    <source>
        <dbReference type="EMBL" id="MET1254517.1"/>
    </source>
</evidence>
<dbReference type="SUPFAM" id="SSF52096">
    <property type="entry name" value="ClpP/crotonase"/>
    <property type="match status" value="1"/>
</dbReference>
<feature type="domain" description="Tail specific protease" evidence="1">
    <location>
        <begin position="258"/>
        <end position="448"/>
    </location>
</feature>
<dbReference type="Proteomes" id="UP001548189">
    <property type="component" value="Unassembled WGS sequence"/>
</dbReference>
<evidence type="ECO:0000259" key="1">
    <source>
        <dbReference type="Pfam" id="PF03572"/>
    </source>
</evidence>
<dbReference type="PROSITE" id="PS51257">
    <property type="entry name" value="PROKAR_LIPOPROTEIN"/>
    <property type="match status" value="1"/>
</dbReference>
<comment type="caution">
    <text evidence="2">The sequence shown here is derived from an EMBL/GenBank/DDBJ whole genome shotgun (WGS) entry which is preliminary data.</text>
</comment>
<gene>
    <name evidence="2" type="ORF">ABVT43_05200</name>
</gene>
<organism evidence="2 3">
    <name type="scientific">Aliikangiella maris</name>
    <dbReference type="NCBI Taxonomy" id="3162458"/>
    <lineage>
        <taxon>Bacteria</taxon>
        <taxon>Pseudomonadati</taxon>
        <taxon>Pseudomonadota</taxon>
        <taxon>Gammaproteobacteria</taxon>
        <taxon>Oceanospirillales</taxon>
        <taxon>Pleioneaceae</taxon>
        <taxon>Aliikangiella</taxon>
    </lineage>
</organism>
<keyword evidence="3" id="KW-1185">Reference proteome</keyword>
<name>A0ABV2BRG0_9GAMM</name>
<dbReference type="RefSeq" id="WP_353874080.1">
    <property type="nucleotide sequence ID" value="NZ_JBEVCJ010000004.1"/>
</dbReference>
<evidence type="ECO:0000313" key="3">
    <source>
        <dbReference type="Proteomes" id="UP001548189"/>
    </source>
</evidence>
<dbReference type="PANTHER" id="PTHR32060">
    <property type="entry name" value="TAIL-SPECIFIC PROTEASE"/>
    <property type="match status" value="1"/>
</dbReference>
<dbReference type="Gene3D" id="3.90.226.10">
    <property type="entry name" value="2-enoyl-CoA Hydratase, Chain A, domain 1"/>
    <property type="match status" value="1"/>
</dbReference>
<dbReference type="InterPro" id="IPR005151">
    <property type="entry name" value="Tail-specific_protease"/>
</dbReference>
<reference evidence="2 3" key="1">
    <citation type="submission" date="2024-06" db="EMBL/GenBank/DDBJ databases">
        <authorList>
            <person name="Li F."/>
        </authorList>
    </citation>
    <scope>NUCLEOTIDE SEQUENCE [LARGE SCALE GENOMIC DNA]</scope>
    <source>
        <strain evidence="2 3">GXAS 311</strain>
    </source>
</reference>
<protein>
    <submittedName>
        <fullName evidence="2">S41 family peptidase</fullName>
    </submittedName>
</protein>
<sequence>MTRYLPVFALLIILLLLSACVTRQPTSPLLDHQKKVLPPKADVSTLISPALLQEDITLLQKKILQIHPQPFIQVTESAFSAQFAALKQAINYPLSKMEFYLQVAPVVAQLGDIHSYIQLPSKTNEINSNSQHGIFPLAILVEQNQVFVAADLSDTPLIPAGAEIISINQAPIGYLLKTMRRLTARETEAGQNRRIQLDFPWLLAAMGHLSSEYSIGYRWQQKMYQQSLKAIVIAAKKEPVVTAIESYYGYSQLTDSTALLWLNDFNENPEKFDDYLTQQFALMQQDQVDNLIIDVRYNQGGLSENLKSLLSRMTDRPIRWANQGVLKLSKELKKHYVRKTKARREDKYGWGLQWLPLEWTDYLQHAIYWGERGELIPLSLEQVNPAENYRPSNIWVLTNGFCYSACSLFVVNVNHHQLAKTVGEETGSRANYQFAYPIEMTLPHSGLSLVLPAMRLEFNAVNNESANRPQLVIQRTVEQITQRIDPVLNHALREAEGVILSESGKTSK</sequence>
<proteinExistence type="predicted"/>